<dbReference type="EMBL" id="WNWQ01000951">
    <property type="protein sequence ID" value="KAE9962853.1"/>
    <property type="molecule type" value="Genomic_DNA"/>
</dbReference>
<evidence type="ECO:0000313" key="2">
    <source>
        <dbReference type="Proteomes" id="UP000433883"/>
    </source>
</evidence>
<dbReference type="SUPFAM" id="SSF51182">
    <property type="entry name" value="RmlC-like cupins"/>
    <property type="match status" value="1"/>
</dbReference>
<dbReference type="InterPro" id="IPR011051">
    <property type="entry name" value="RmlC_Cupin_sf"/>
</dbReference>
<name>A0A8H3U4M0_VENIN</name>
<dbReference type="InterPro" id="IPR053146">
    <property type="entry name" value="QDO-like"/>
</dbReference>
<dbReference type="PANTHER" id="PTHR36440">
    <property type="entry name" value="PUTATIVE (AFU_ORTHOLOGUE AFUA_8G07350)-RELATED"/>
    <property type="match status" value="1"/>
</dbReference>
<reference evidence="1 2" key="1">
    <citation type="submission" date="2019-11" db="EMBL/GenBank/DDBJ databases">
        <title>Venturia inaequalis Genome Resource.</title>
        <authorList>
            <person name="Lichtner F.J."/>
        </authorList>
    </citation>
    <scope>NUCLEOTIDE SEQUENCE [LARGE SCALE GENOMIC DNA]</scope>
    <source>
        <strain evidence="1">Bline_iso_100314</strain>
    </source>
</reference>
<accession>A0A8H3U4M0</accession>
<sequence length="237" mass="26150">MTGPHTEMLGLIAPGDWVDFFRYVSEPFTGLLVPEFDDRDLKSLLMPKIMAAKDRFDVVFQRDYTPPAVSEWRDAENILPGPLTPYFLRANTGPRWMAGGVLSRPFIMAEQTGGKFAISSIESSALYGPTLFSKALSFRDVDHCLCVQEGALVVRLGGKSEETVREGETVVIPSGQSFTLEFATRFVRVVGFTSGQGIEALIQRAGKPYKGFTLPDEAPAFDEGGLEKVFEELGIER</sequence>
<gene>
    <name evidence="1" type="ORF">BLS_009951</name>
</gene>
<comment type="caution">
    <text evidence="1">The sequence shown here is derived from an EMBL/GenBank/DDBJ whole genome shotgun (WGS) entry which is preliminary data.</text>
</comment>
<dbReference type="PANTHER" id="PTHR36440:SF1">
    <property type="entry name" value="PUTATIVE (AFU_ORTHOLOGUE AFUA_8G07350)-RELATED"/>
    <property type="match status" value="1"/>
</dbReference>
<dbReference type="AlphaFoldDB" id="A0A8H3U4M0"/>
<proteinExistence type="predicted"/>
<organism evidence="1 2">
    <name type="scientific">Venturia inaequalis</name>
    <name type="common">Apple scab fungus</name>
    <dbReference type="NCBI Taxonomy" id="5025"/>
    <lineage>
        <taxon>Eukaryota</taxon>
        <taxon>Fungi</taxon>
        <taxon>Dikarya</taxon>
        <taxon>Ascomycota</taxon>
        <taxon>Pezizomycotina</taxon>
        <taxon>Dothideomycetes</taxon>
        <taxon>Pleosporomycetidae</taxon>
        <taxon>Venturiales</taxon>
        <taxon>Venturiaceae</taxon>
        <taxon>Venturia</taxon>
    </lineage>
</organism>
<dbReference type="Proteomes" id="UP000433883">
    <property type="component" value="Unassembled WGS sequence"/>
</dbReference>
<protein>
    <submittedName>
        <fullName evidence="1">Uncharacterized protein</fullName>
    </submittedName>
</protein>
<dbReference type="InterPro" id="IPR014710">
    <property type="entry name" value="RmlC-like_jellyroll"/>
</dbReference>
<dbReference type="Gene3D" id="2.60.120.10">
    <property type="entry name" value="Jelly Rolls"/>
    <property type="match status" value="2"/>
</dbReference>
<evidence type="ECO:0000313" key="1">
    <source>
        <dbReference type="EMBL" id="KAE9962853.1"/>
    </source>
</evidence>